<reference evidence="15 16" key="1">
    <citation type="journal article" date="2017" name="Environ. Microbiol.">
        <title>Decay of the glycolytic pathway and adaptation to intranuclear parasitism within Enterocytozoonidae microsporidia.</title>
        <authorList>
            <person name="Wiredu Boakye D."/>
            <person name="Jaroenlak P."/>
            <person name="Prachumwat A."/>
            <person name="Williams T.A."/>
            <person name="Bateman K.S."/>
            <person name="Itsathitphaisarn O."/>
            <person name="Sritunyalucksana K."/>
            <person name="Paszkiewicz K.H."/>
            <person name="Moore K.A."/>
            <person name="Stentiford G.D."/>
            <person name="Williams B.A."/>
        </authorList>
    </citation>
    <scope>NUCLEOTIDE SEQUENCE [LARGE SCALE GENOMIC DNA]</scope>
    <source>
        <strain evidence="15 16">TH1</strain>
    </source>
</reference>
<dbReference type="VEuPathDB" id="MicrosporidiaDB:EHP00_146"/>
<evidence type="ECO:0000256" key="10">
    <source>
        <dbReference type="ARBA" id="ARBA00023242"/>
    </source>
</evidence>
<evidence type="ECO:0000256" key="5">
    <source>
        <dbReference type="ARBA" id="ARBA00022853"/>
    </source>
</evidence>
<dbReference type="Gene3D" id="3.40.630.30">
    <property type="match status" value="1"/>
</dbReference>
<dbReference type="PROSITE" id="PS00633">
    <property type="entry name" value="BROMODOMAIN_1"/>
    <property type="match status" value="1"/>
</dbReference>
<evidence type="ECO:0000256" key="4">
    <source>
        <dbReference type="ARBA" id="ARBA00022679"/>
    </source>
</evidence>
<keyword evidence="7 12" id="KW-0103">Bromodomain</keyword>
<comment type="caution">
    <text evidence="15">The sequence shown here is derived from an EMBL/GenBank/DDBJ whole genome shotgun (WGS) entry which is preliminary data.</text>
</comment>
<evidence type="ECO:0000313" key="15">
    <source>
        <dbReference type="EMBL" id="OQS54648.1"/>
    </source>
</evidence>
<dbReference type="PROSITE" id="PS51186">
    <property type="entry name" value="GNAT"/>
    <property type="match status" value="1"/>
</dbReference>
<keyword evidence="9" id="KW-0804">Transcription</keyword>
<dbReference type="InterPro" id="IPR016181">
    <property type="entry name" value="Acyl_CoA_acyltransferase"/>
</dbReference>
<feature type="domain" description="N-acetyltransferase" evidence="14">
    <location>
        <begin position="29"/>
        <end position="240"/>
    </location>
</feature>
<evidence type="ECO:0000256" key="9">
    <source>
        <dbReference type="ARBA" id="ARBA00023163"/>
    </source>
</evidence>
<sequence>MKLFNPRENTKLKNEIAKKEEFKLKNYKLEIISAKDDTIDYNKLLDIKILFQKMLPKMPKEYIMRQLLDKKQCSLSLLDENEDLIGAVCYRPFYENNFLEIVFFAVNSLTHIKGYGTFLMNCLKEIVKRQYIHFVENQQEFMNHNITINNIDFMTANNITYNSDIFKKTNEHFVGQENAKRIKKEDIYNKNTQLYFMTYADNSAVGFFKKQGFDSEIVSTMWKKHIKDYDGGTLMECKIYEEINYLNQMELILKLSDQIFEKMKKINEYHIIRAREDSALVNLKKEAISQTKSGFLENFINYCISELYASPSSWPFLEPVSAKDVPDYFTIIKRPMDLSKIKHKYIKKEYNEFFEFREDVMLMINNCKTFNASHTQYYKCAENIEARFHEICDLHKMTINKFIK</sequence>
<keyword evidence="16" id="KW-1185">Reference proteome</keyword>
<evidence type="ECO:0000256" key="8">
    <source>
        <dbReference type="ARBA" id="ARBA00023159"/>
    </source>
</evidence>
<evidence type="ECO:0000256" key="7">
    <source>
        <dbReference type="ARBA" id="ARBA00023117"/>
    </source>
</evidence>
<name>A0A1W0E609_9MICR</name>
<proteinExistence type="inferred from homology"/>
<dbReference type="SUPFAM" id="SSF47370">
    <property type="entry name" value="Bromodomain"/>
    <property type="match status" value="1"/>
</dbReference>
<dbReference type="Gene3D" id="1.20.920.10">
    <property type="entry name" value="Bromodomain-like"/>
    <property type="match status" value="1"/>
</dbReference>
<dbReference type="GO" id="GO:0010484">
    <property type="term" value="F:histone H3 acetyltransferase activity"/>
    <property type="evidence" value="ECO:0007669"/>
    <property type="project" value="TreeGrafter"/>
</dbReference>
<evidence type="ECO:0000256" key="3">
    <source>
        <dbReference type="ARBA" id="ARBA00013184"/>
    </source>
</evidence>
<dbReference type="OrthoDB" id="1937912at2759"/>
<evidence type="ECO:0000256" key="6">
    <source>
        <dbReference type="ARBA" id="ARBA00023015"/>
    </source>
</evidence>
<dbReference type="GO" id="GO:0000123">
    <property type="term" value="C:histone acetyltransferase complex"/>
    <property type="evidence" value="ECO:0007669"/>
    <property type="project" value="TreeGrafter"/>
</dbReference>
<dbReference type="PANTHER" id="PTHR45750:SF3">
    <property type="entry name" value="HISTONE ACETYLTRANSFERASE"/>
    <property type="match status" value="1"/>
</dbReference>
<keyword evidence="4" id="KW-0808">Transferase</keyword>
<dbReference type="PANTHER" id="PTHR45750">
    <property type="entry name" value="GH11602P"/>
    <property type="match status" value="1"/>
</dbReference>
<dbReference type="InterPro" id="IPR036427">
    <property type="entry name" value="Bromodomain-like_sf"/>
</dbReference>
<dbReference type="SUPFAM" id="SSF55729">
    <property type="entry name" value="Acyl-CoA N-acyltransferases (Nat)"/>
    <property type="match status" value="1"/>
</dbReference>
<evidence type="ECO:0000259" key="13">
    <source>
        <dbReference type="PROSITE" id="PS50014"/>
    </source>
</evidence>
<keyword evidence="5" id="KW-0156">Chromatin regulator</keyword>
<keyword evidence="11" id="KW-0012">Acyltransferase</keyword>
<keyword evidence="10" id="KW-0539">Nucleus</keyword>
<dbReference type="InterPro" id="IPR000182">
    <property type="entry name" value="GNAT_dom"/>
</dbReference>
<keyword evidence="6" id="KW-0805">Transcription regulation</keyword>
<dbReference type="PRINTS" id="PR00503">
    <property type="entry name" value="BROMODOMAIN"/>
</dbReference>
<dbReference type="InterPro" id="IPR018359">
    <property type="entry name" value="Bromodomain_CS"/>
</dbReference>
<evidence type="ECO:0000256" key="1">
    <source>
        <dbReference type="ARBA" id="ARBA00004123"/>
    </source>
</evidence>
<evidence type="ECO:0000256" key="12">
    <source>
        <dbReference type="PROSITE-ProRule" id="PRU00035"/>
    </source>
</evidence>
<dbReference type="AlphaFoldDB" id="A0A1W0E609"/>
<gene>
    <name evidence="15" type="primary">GCN5</name>
    <name evidence="15" type="ORF">EHP00_146</name>
</gene>
<feature type="domain" description="Bromo" evidence="13">
    <location>
        <begin position="308"/>
        <end position="378"/>
    </location>
</feature>
<accession>A0A1W0E609</accession>
<dbReference type="Pfam" id="PF00583">
    <property type="entry name" value="Acetyltransf_1"/>
    <property type="match status" value="1"/>
</dbReference>
<dbReference type="STRING" id="646526.A0A1W0E609"/>
<comment type="subcellular location">
    <subcellularLocation>
        <location evidence="1">Nucleus</location>
    </subcellularLocation>
</comment>
<evidence type="ECO:0000259" key="14">
    <source>
        <dbReference type="PROSITE" id="PS51186"/>
    </source>
</evidence>
<dbReference type="Pfam" id="PF00439">
    <property type="entry name" value="Bromodomain"/>
    <property type="match status" value="1"/>
</dbReference>
<evidence type="ECO:0000256" key="11">
    <source>
        <dbReference type="ARBA" id="ARBA00023315"/>
    </source>
</evidence>
<dbReference type="InterPro" id="IPR001487">
    <property type="entry name" value="Bromodomain"/>
</dbReference>
<comment type="similarity">
    <text evidence="2">Belongs to the acetyltransferase family. GCN5 subfamily.</text>
</comment>
<dbReference type="GO" id="GO:0005634">
    <property type="term" value="C:nucleus"/>
    <property type="evidence" value="ECO:0007669"/>
    <property type="project" value="UniProtKB-SubCell"/>
</dbReference>
<evidence type="ECO:0000256" key="2">
    <source>
        <dbReference type="ARBA" id="ARBA00008607"/>
    </source>
</evidence>
<evidence type="ECO:0000313" key="16">
    <source>
        <dbReference type="Proteomes" id="UP000192758"/>
    </source>
</evidence>
<dbReference type="EC" id="2.3.1.48" evidence="3"/>
<dbReference type="GO" id="GO:0045944">
    <property type="term" value="P:positive regulation of transcription by RNA polymerase II"/>
    <property type="evidence" value="ECO:0007669"/>
    <property type="project" value="TreeGrafter"/>
</dbReference>
<dbReference type="Proteomes" id="UP000192758">
    <property type="component" value="Unassembled WGS sequence"/>
</dbReference>
<dbReference type="InterPro" id="IPR037800">
    <property type="entry name" value="GCN5"/>
</dbReference>
<organism evidence="15 16">
    <name type="scientific">Ecytonucleospora hepatopenaei</name>
    <dbReference type="NCBI Taxonomy" id="646526"/>
    <lineage>
        <taxon>Eukaryota</taxon>
        <taxon>Fungi</taxon>
        <taxon>Fungi incertae sedis</taxon>
        <taxon>Microsporidia</taxon>
        <taxon>Enterocytozoonidae</taxon>
        <taxon>Ecytonucleospora</taxon>
    </lineage>
</organism>
<dbReference type="SMART" id="SM00297">
    <property type="entry name" value="BROMO"/>
    <property type="match status" value="1"/>
</dbReference>
<dbReference type="PROSITE" id="PS50014">
    <property type="entry name" value="BROMODOMAIN_2"/>
    <property type="match status" value="1"/>
</dbReference>
<keyword evidence="8" id="KW-0010">Activator</keyword>
<protein>
    <recommendedName>
        <fullName evidence="3">histone acetyltransferase</fullName>
        <ecNumber evidence="3">2.3.1.48</ecNumber>
    </recommendedName>
</protein>
<dbReference type="EMBL" id="MNPJ01000019">
    <property type="protein sequence ID" value="OQS54648.1"/>
    <property type="molecule type" value="Genomic_DNA"/>
</dbReference>